<dbReference type="GO" id="GO:0009252">
    <property type="term" value="P:peptidoglycan biosynthetic process"/>
    <property type="evidence" value="ECO:0007669"/>
    <property type="project" value="UniProtKB-KW"/>
</dbReference>
<evidence type="ECO:0000256" key="2">
    <source>
        <dbReference type="ARBA" id="ARBA00022679"/>
    </source>
</evidence>
<evidence type="ECO:0000256" key="4">
    <source>
        <dbReference type="ARBA" id="ARBA00022984"/>
    </source>
</evidence>
<accession>A0A5S4ZUS9</accession>
<keyword evidence="2 8" id="KW-0808">Transferase</keyword>
<comment type="similarity">
    <text evidence="1">Belongs to the FemABX family.</text>
</comment>
<dbReference type="EMBL" id="VNHM01000004">
    <property type="protein sequence ID" value="TYO96461.1"/>
    <property type="molecule type" value="Genomic_DNA"/>
</dbReference>
<keyword evidence="4" id="KW-0573">Peptidoglycan synthesis</keyword>
<dbReference type="AlphaFoldDB" id="A0A5S4ZUS9"/>
<comment type="caution">
    <text evidence="8">The sequence shown here is derived from an EMBL/GenBank/DDBJ whole genome shotgun (WGS) entry which is preliminary data.</text>
</comment>
<dbReference type="RefSeq" id="WP_166510974.1">
    <property type="nucleotide sequence ID" value="NZ_VNHM01000004.1"/>
</dbReference>
<protein>
    <submittedName>
        <fullName evidence="8">Acetyltransferase (GNAT) family protein</fullName>
    </submittedName>
</protein>
<keyword evidence="6" id="KW-0961">Cell wall biogenesis/degradation</keyword>
<keyword evidence="9" id="KW-1185">Reference proteome</keyword>
<evidence type="ECO:0000256" key="5">
    <source>
        <dbReference type="ARBA" id="ARBA00023315"/>
    </source>
</evidence>
<keyword evidence="3" id="KW-0133">Cell shape</keyword>
<gene>
    <name evidence="8" type="ORF">LX24_00928</name>
</gene>
<evidence type="ECO:0000256" key="3">
    <source>
        <dbReference type="ARBA" id="ARBA00022960"/>
    </source>
</evidence>
<dbReference type="Gene3D" id="3.40.630.30">
    <property type="match status" value="1"/>
</dbReference>
<dbReference type="InterPro" id="IPR016181">
    <property type="entry name" value="Acyl_CoA_acyltransferase"/>
</dbReference>
<dbReference type="Proteomes" id="UP000323166">
    <property type="component" value="Unassembled WGS sequence"/>
</dbReference>
<evidence type="ECO:0000256" key="1">
    <source>
        <dbReference type="ARBA" id="ARBA00009943"/>
    </source>
</evidence>
<dbReference type="PANTHER" id="PTHR36174:SF1">
    <property type="entry name" value="LIPID II:GLYCINE GLYCYLTRANSFERASE"/>
    <property type="match status" value="1"/>
</dbReference>
<dbReference type="InterPro" id="IPR003447">
    <property type="entry name" value="FEMABX"/>
</dbReference>
<sequence length="346" mass="39967">MMVECRVLGVRDSAAWLALLEKIVAPDIHFTPGYAQIFSREGEARLFVYQRNGQLVLYPFILRRVHSSPAGHPSQTYYDITSPYGFGGPVYTAGTDKAIIDDFYTCFKQYCRENQIITEFIRFHPLLQNHLLMQDHVDVQRNSTVVYIDLSKNLDEIWSGYQRSCRKNVNKALREGVAVTIESSPRHITEFITVYNQTMDRNQADRFYYFSPGFFDRLHRGIKNHYLYAHAWLKGQIVSTELLVYNRHYIHSFLGGTLAEYFPYRPNNLLKHEVIKWAKGKGIRYFILGGGRSDEDGIFKFKKTFSGNLAGYYVGKKIHNHRAVAELTGSTGQVDTGPGFFPPYRR</sequence>
<evidence type="ECO:0000313" key="9">
    <source>
        <dbReference type="Proteomes" id="UP000323166"/>
    </source>
</evidence>
<dbReference type="GO" id="GO:0071555">
    <property type="term" value="P:cell wall organization"/>
    <property type="evidence" value="ECO:0007669"/>
    <property type="project" value="UniProtKB-KW"/>
</dbReference>
<dbReference type="GO" id="GO:0008360">
    <property type="term" value="P:regulation of cell shape"/>
    <property type="evidence" value="ECO:0007669"/>
    <property type="project" value="UniProtKB-KW"/>
</dbReference>
<reference evidence="8 9" key="1">
    <citation type="submission" date="2019-07" db="EMBL/GenBank/DDBJ databases">
        <title>Genomic Encyclopedia of Type Strains, Phase I: the one thousand microbial genomes (KMG-I) project.</title>
        <authorList>
            <person name="Kyrpides N."/>
        </authorList>
    </citation>
    <scope>NUCLEOTIDE SEQUENCE [LARGE SCALE GENOMIC DNA]</scope>
    <source>
        <strain evidence="8 9">DSM 6562</strain>
    </source>
</reference>
<evidence type="ECO:0000259" key="7">
    <source>
        <dbReference type="Pfam" id="PF13480"/>
    </source>
</evidence>
<keyword evidence="5" id="KW-0012">Acyltransferase</keyword>
<dbReference type="SUPFAM" id="SSF55729">
    <property type="entry name" value="Acyl-CoA N-acyltransferases (Nat)"/>
    <property type="match status" value="1"/>
</dbReference>
<proteinExistence type="inferred from homology"/>
<dbReference type="GO" id="GO:0016755">
    <property type="term" value="F:aminoacyltransferase activity"/>
    <property type="evidence" value="ECO:0007669"/>
    <property type="project" value="InterPro"/>
</dbReference>
<organism evidence="8 9">
    <name type="scientific">Desulfallas thermosapovorans DSM 6562</name>
    <dbReference type="NCBI Taxonomy" id="1121431"/>
    <lineage>
        <taxon>Bacteria</taxon>
        <taxon>Bacillati</taxon>
        <taxon>Bacillota</taxon>
        <taxon>Clostridia</taxon>
        <taxon>Eubacteriales</taxon>
        <taxon>Desulfallaceae</taxon>
        <taxon>Desulfallas</taxon>
    </lineage>
</organism>
<name>A0A5S4ZUS9_9FIRM</name>
<dbReference type="Pfam" id="PF13480">
    <property type="entry name" value="Acetyltransf_6"/>
    <property type="match status" value="1"/>
</dbReference>
<dbReference type="PROSITE" id="PS51191">
    <property type="entry name" value="FEMABX"/>
    <property type="match status" value="1"/>
</dbReference>
<dbReference type="InterPro" id="IPR038740">
    <property type="entry name" value="BioF2-like_GNAT_dom"/>
</dbReference>
<feature type="domain" description="BioF2-like acetyltransferase" evidence="7">
    <location>
        <begin position="163"/>
        <end position="293"/>
    </location>
</feature>
<dbReference type="PANTHER" id="PTHR36174">
    <property type="entry name" value="LIPID II:GLYCINE GLYCYLTRANSFERASE"/>
    <property type="match status" value="1"/>
</dbReference>
<evidence type="ECO:0000256" key="6">
    <source>
        <dbReference type="ARBA" id="ARBA00023316"/>
    </source>
</evidence>
<evidence type="ECO:0000313" key="8">
    <source>
        <dbReference type="EMBL" id="TYO96461.1"/>
    </source>
</evidence>
<dbReference type="InterPro" id="IPR050644">
    <property type="entry name" value="PG_Glycine_Bridge_Synth"/>
</dbReference>